<accession>A0A5C5WAD3</accession>
<dbReference type="SUPFAM" id="SSF63446">
    <property type="entry name" value="Type I dockerin domain"/>
    <property type="match status" value="1"/>
</dbReference>
<reference evidence="3 4" key="1">
    <citation type="submission" date="2019-02" db="EMBL/GenBank/DDBJ databases">
        <title>Deep-cultivation of Planctomycetes and their phenomic and genomic characterization uncovers novel biology.</title>
        <authorList>
            <person name="Wiegand S."/>
            <person name="Jogler M."/>
            <person name="Boedeker C."/>
            <person name="Pinto D."/>
            <person name="Vollmers J."/>
            <person name="Rivas-Marin E."/>
            <person name="Kohn T."/>
            <person name="Peeters S.H."/>
            <person name="Heuer A."/>
            <person name="Rast P."/>
            <person name="Oberbeckmann S."/>
            <person name="Bunk B."/>
            <person name="Jeske O."/>
            <person name="Meyerdierks A."/>
            <person name="Storesund J.E."/>
            <person name="Kallscheuer N."/>
            <person name="Luecker S."/>
            <person name="Lage O.M."/>
            <person name="Pohl T."/>
            <person name="Merkel B.J."/>
            <person name="Hornburger P."/>
            <person name="Mueller R.-W."/>
            <person name="Bruemmer F."/>
            <person name="Labrenz M."/>
            <person name="Spormann A.M."/>
            <person name="Op Den Camp H."/>
            <person name="Overmann J."/>
            <person name="Amann R."/>
            <person name="Jetten M.S.M."/>
            <person name="Mascher T."/>
            <person name="Medema M.H."/>
            <person name="Devos D.P."/>
            <person name="Kaster A.-K."/>
            <person name="Ovreas L."/>
            <person name="Rohde M."/>
            <person name="Galperin M.Y."/>
            <person name="Jogler C."/>
        </authorList>
    </citation>
    <scope>NUCLEOTIDE SEQUENCE [LARGE SCALE GENOMIC DNA]</scope>
    <source>
        <strain evidence="3 4">Pla111</strain>
    </source>
</reference>
<dbReference type="EMBL" id="SJPH01000002">
    <property type="protein sequence ID" value="TWT47524.1"/>
    <property type="molecule type" value="Genomic_DNA"/>
</dbReference>
<evidence type="ECO:0008006" key="5">
    <source>
        <dbReference type="Google" id="ProtNLM"/>
    </source>
</evidence>
<feature type="signal peptide" evidence="2">
    <location>
        <begin position="1"/>
        <end position="20"/>
    </location>
</feature>
<dbReference type="InterPro" id="IPR036439">
    <property type="entry name" value="Dockerin_dom_sf"/>
</dbReference>
<protein>
    <recommendedName>
        <fullName evidence="5">Dockerin domain-containing protein</fullName>
    </recommendedName>
</protein>
<dbReference type="OrthoDB" id="259414at2"/>
<feature type="transmembrane region" description="Helical" evidence="1">
    <location>
        <begin position="387"/>
        <end position="406"/>
    </location>
</feature>
<evidence type="ECO:0000313" key="3">
    <source>
        <dbReference type="EMBL" id="TWT47524.1"/>
    </source>
</evidence>
<dbReference type="GO" id="GO:0000272">
    <property type="term" value="P:polysaccharide catabolic process"/>
    <property type="evidence" value="ECO:0007669"/>
    <property type="project" value="InterPro"/>
</dbReference>
<evidence type="ECO:0000256" key="2">
    <source>
        <dbReference type="SAM" id="SignalP"/>
    </source>
</evidence>
<keyword evidence="1" id="KW-0472">Membrane</keyword>
<comment type="caution">
    <text evidence="3">The sequence shown here is derived from an EMBL/GenBank/DDBJ whole genome shotgun (WGS) entry which is preliminary data.</text>
</comment>
<keyword evidence="1" id="KW-0812">Transmembrane</keyword>
<organism evidence="3 4">
    <name type="scientific">Botrimarina hoheduenensis</name>
    <dbReference type="NCBI Taxonomy" id="2528000"/>
    <lineage>
        <taxon>Bacteria</taxon>
        <taxon>Pseudomonadati</taxon>
        <taxon>Planctomycetota</taxon>
        <taxon>Planctomycetia</taxon>
        <taxon>Pirellulales</taxon>
        <taxon>Lacipirellulaceae</taxon>
        <taxon>Botrimarina</taxon>
    </lineage>
</organism>
<sequence length="414" mass="43175" precursor="true">MNKRSLRRFARGLLLTVATATVSELKAATAFWNEGPEVDAWIYSSSTGNAGTRSRAPTFGGVFVDPNTERFFRSGTGQSSRLGMGLYGFETIDQVTPGLAPVRYAIESVTLTVWANKAGPSSSPLVYHHQPKSAADLLAEALGGGVSSAQPMELFGVGFLQDSYAGFDLGVVTHGNRYDEASNPYPGGHYGVYPIVGDGLGGYADVSNSYSGGYSATAPDGETDPFTAVPWSIGTTNAAPGEAITGINTFTFEIDLSQAGVVAYVQRSLAEGVVGFMLSSMHAAAQEGFGGPAYPDWRTREGASGLAFPTLAIDYEILPVTGDYNADGTVNSADYATWSRAFGTSVAVGTGADGNADGLIDLADYTVWRDAYAVAVTAAAIPEPATGGMVLAGVATIAFFAGTPTLSRPRRPRR</sequence>
<feature type="chain" id="PRO_5023112026" description="Dockerin domain-containing protein" evidence="2">
    <location>
        <begin position="21"/>
        <end position="414"/>
    </location>
</feature>
<proteinExistence type="predicted"/>
<name>A0A5C5WAD3_9BACT</name>
<evidence type="ECO:0000256" key="1">
    <source>
        <dbReference type="SAM" id="Phobius"/>
    </source>
</evidence>
<keyword evidence="4" id="KW-1185">Reference proteome</keyword>
<evidence type="ECO:0000313" key="4">
    <source>
        <dbReference type="Proteomes" id="UP000318995"/>
    </source>
</evidence>
<dbReference type="Proteomes" id="UP000318995">
    <property type="component" value="Unassembled WGS sequence"/>
</dbReference>
<gene>
    <name evidence="3" type="ORF">Pla111_11390</name>
</gene>
<dbReference type="RefSeq" id="WP_146572205.1">
    <property type="nucleotide sequence ID" value="NZ_SJPH01000002.1"/>
</dbReference>
<dbReference type="AlphaFoldDB" id="A0A5C5WAD3"/>
<keyword evidence="1" id="KW-1133">Transmembrane helix</keyword>
<dbReference type="Gene3D" id="1.10.1330.10">
    <property type="entry name" value="Dockerin domain"/>
    <property type="match status" value="1"/>
</dbReference>
<keyword evidence="2" id="KW-0732">Signal</keyword>